<dbReference type="OrthoDB" id="9802051at2"/>
<evidence type="ECO:0000259" key="5">
    <source>
        <dbReference type="SMART" id="SM00470"/>
    </source>
</evidence>
<dbReference type="NCBIfam" id="TIGR00180">
    <property type="entry name" value="parB_part"/>
    <property type="match status" value="1"/>
</dbReference>
<dbReference type="Pfam" id="PF17762">
    <property type="entry name" value="HTH_ParB"/>
    <property type="match status" value="1"/>
</dbReference>
<dbReference type="GO" id="GO:0045881">
    <property type="term" value="P:positive regulation of sporulation resulting in formation of a cellular spore"/>
    <property type="evidence" value="ECO:0007669"/>
    <property type="project" value="TreeGrafter"/>
</dbReference>
<dbReference type="RefSeq" id="WP_011313317.1">
    <property type="nucleotide sequence ID" value="NC_007404.1"/>
</dbReference>
<dbReference type="GO" id="GO:0007059">
    <property type="term" value="P:chromosome segregation"/>
    <property type="evidence" value="ECO:0007669"/>
    <property type="project" value="UniProtKB-KW"/>
</dbReference>
<evidence type="ECO:0000256" key="3">
    <source>
        <dbReference type="ARBA" id="ARBA00023125"/>
    </source>
</evidence>
<dbReference type="SUPFAM" id="SSF109709">
    <property type="entry name" value="KorB DNA-binding domain-like"/>
    <property type="match status" value="1"/>
</dbReference>
<dbReference type="InterPro" id="IPR004437">
    <property type="entry name" value="ParB/RepB/Spo0J"/>
</dbReference>
<dbReference type="PANTHER" id="PTHR33375:SF1">
    <property type="entry name" value="CHROMOSOME-PARTITIONING PROTEIN PARB-RELATED"/>
    <property type="match status" value="1"/>
</dbReference>
<organism evidence="6 7">
    <name type="scientific">Thiobacillus denitrificans (strain ATCC 25259 / T1)</name>
    <dbReference type="NCBI Taxonomy" id="292415"/>
    <lineage>
        <taxon>Bacteria</taxon>
        <taxon>Pseudomonadati</taxon>
        <taxon>Pseudomonadota</taxon>
        <taxon>Betaproteobacteria</taxon>
        <taxon>Nitrosomonadales</taxon>
        <taxon>Thiobacillaceae</taxon>
        <taxon>Thiobacillus</taxon>
    </lineage>
</organism>
<dbReference type="PANTHER" id="PTHR33375">
    <property type="entry name" value="CHROMOSOME-PARTITIONING PROTEIN PARB-RELATED"/>
    <property type="match status" value="1"/>
</dbReference>
<dbReference type="GO" id="GO:0003677">
    <property type="term" value="F:DNA binding"/>
    <property type="evidence" value="ECO:0007669"/>
    <property type="project" value="UniProtKB-KW"/>
</dbReference>
<dbReference type="EMBL" id="CP000116">
    <property type="protein sequence ID" value="AAZ98758.1"/>
    <property type="molecule type" value="Genomic_DNA"/>
</dbReference>
<protein>
    <submittedName>
        <fullName evidence="6">Chromosome partitioning protein ParB</fullName>
    </submittedName>
</protein>
<dbReference type="InterPro" id="IPR041468">
    <property type="entry name" value="HTH_ParB/Spo0J"/>
</dbReference>
<dbReference type="HOGENOM" id="CLU_023853_0_0_4"/>
<dbReference type="FunFam" id="3.90.1530.30:FF:000001">
    <property type="entry name" value="Chromosome partitioning protein ParB"/>
    <property type="match status" value="1"/>
</dbReference>
<dbReference type="InterPro" id="IPR003115">
    <property type="entry name" value="ParB_N"/>
</dbReference>
<dbReference type="STRING" id="292415.Tbd_2805"/>
<proteinExistence type="inferred from homology"/>
<gene>
    <name evidence="6" type="ordered locus">Tbd_2805</name>
</gene>
<keyword evidence="2" id="KW-0159">Chromosome partition</keyword>
<dbReference type="Gene3D" id="1.10.10.2830">
    <property type="match status" value="1"/>
</dbReference>
<evidence type="ECO:0000256" key="4">
    <source>
        <dbReference type="ARBA" id="ARBA00025472"/>
    </source>
</evidence>
<dbReference type="FunFam" id="1.10.10.2830:FF:000001">
    <property type="entry name" value="Chromosome partitioning protein ParB"/>
    <property type="match status" value="1"/>
</dbReference>
<keyword evidence="3" id="KW-0238">DNA-binding</keyword>
<dbReference type="Proteomes" id="UP000008291">
    <property type="component" value="Chromosome"/>
</dbReference>
<evidence type="ECO:0000313" key="7">
    <source>
        <dbReference type="Proteomes" id="UP000008291"/>
    </source>
</evidence>
<evidence type="ECO:0000256" key="1">
    <source>
        <dbReference type="ARBA" id="ARBA00006295"/>
    </source>
</evidence>
<dbReference type="InterPro" id="IPR036086">
    <property type="entry name" value="ParB/Sulfiredoxin_sf"/>
</dbReference>
<dbReference type="Pfam" id="PF23552">
    <property type="entry name" value="ParB_C"/>
    <property type="match status" value="1"/>
</dbReference>
<name>Q3SF58_THIDA</name>
<dbReference type="Gene3D" id="3.90.1530.30">
    <property type="match status" value="1"/>
</dbReference>
<evidence type="ECO:0000256" key="2">
    <source>
        <dbReference type="ARBA" id="ARBA00022829"/>
    </source>
</evidence>
<dbReference type="KEGG" id="tbd:Tbd_2805"/>
<sequence length="284" mass="30732">MAKLKGLGRGLDALLAGEDNAAPPQGDLRMMAVSHLAPGKYQPRSQMDSESLQELADSIRAQGLMQPILVREVTGGYEIIAGERRWRAAQLAGLAEVPVLLREVPDNAVAAMALIENIQREDLNAIDEAHGLQRLIQEFGMTHDAVAQAVGKSRAAVSNLLRLLNLSRPVQDMLVAGLIEMGHARALLPLHAGAQRELAHEIETRGLSVREVERRVARLKDADAAPPAKPRVSRDTLRLEEALSDALAMTARVQADRKGGGKLTLQFGSFDALQGLLQRLGIEL</sequence>
<reference evidence="6 7" key="1">
    <citation type="journal article" date="2006" name="J. Bacteriol.">
        <title>The genome sequence of the obligately chemolithoautotrophic, facultatively anaerobic bacterium Thiobacillus denitrificans.</title>
        <authorList>
            <person name="Beller H.R."/>
            <person name="Chain P.S."/>
            <person name="Letain T.E."/>
            <person name="Chakicherla A."/>
            <person name="Larimer F.W."/>
            <person name="Richardson P.M."/>
            <person name="Coleman M.A."/>
            <person name="Wood A.P."/>
            <person name="Kelly D.P."/>
        </authorList>
    </citation>
    <scope>NUCLEOTIDE SEQUENCE [LARGE SCALE GENOMIC DNA]</scope>
    <source>
        <strain evidence="6 7">ATCC 25259</strain>
    </source>
</reference>
<dbReference type="SMART" id="SM00470">
    <property type="entry name" value="ParB"/>
    <property type="match status" value="1"/>
</dbReference>
<dbReference type="Pfam" id="PF02195">
    <property type="entry name" value="ParB_N"/>
    <property type="match status" value="1"/>
</dbReference>
<accession>Q3SF58</accession>
<evidence type="ECO:0000313" key="6">
    <source>
        <dbReference type="EMBL" id="AAZ98758.1"/>
    </source>
</evidence>
<dbReference type="InterPro" id="IPR050336">
    <property type="entry name" value="Chromosome_partition/occlusion"/>
</dbReference>
<dbReference type="SUPFAM" id="SSF110849">
    <property type="entry name" value="ParB/Sulfiredoxin"/>
    <property type="match status" value="1"/>
</dbReference>
<dbReference type="InterPro" id="IPR057240">
    <property type="entry name" value="ParB_dimer_C"/>
</dbReference>
<dbReference type="GO" id="GO:0005694">
    <property type="term" value="C:chromosome"/>
    <property type="evidence" value="ECO:0007669"/>
    <property type="project" value="TreeGrafter"/>
</dbReference>
<keyword evidence="7" id="KW-1185">Reference proteome</keyword>
<comment type="similarity">
    <text evidence="1">Belongs to the ParB family.</text>
</comment>
<dbReference type="eggNOG" id="COG1475">
    <property type="taxonomic scope" value="Bacteria"/>
</dbReference>
<feature type="domain" description="ParB-like N-terminal" evidence="5">
    <location>
        <begin position="29"/>
        <end position="118"/>
    </location>
</feature>
<dbReference type="CDD" id="cd16393">
    <property type="entry name" value="SPO0J_N"/>
    <property type="match status" value="1"/>
</dbReference>
<comment type="function">
    <text evidence="4">Involved in chromosome partition. Localize to both poles of the predivisional cell following completion of DNA replication. Binds to the DNA origin of replication.</text>
</comment>
<dbReference type="AlphaFoldDB" id="Q3SF58"/>